<accession>A0AAW3AY42</accession>
<protein>
    <recommendedName>
        <fullName evidence="4">EF-hand domain-containing protein</fullName>
    </recommendedName>
</protein>
<feature type="compositionally biased region" description="Low complexity" evidence="1">
    <location>
        <begin position="222"/>
        <end position="236"/>
    </location>
</feature>
<evidence type="ECO:0000313" key="2">
    <source>
        <dbReference type="EMBL" id="KAL0513348.1"/>
    </source>
</evidence>
<feature type="region of interest" description="Disordered" evidence="1">
    <location>
        <begin position="222"/>
        <end position="262"/>
    </location>
</feature>
<dbReference type="InterPro" id="IPR011992">
    <property type="entry name" value="EF-hand-dom_pair"/>
</dbReference>
<dbReference type="EMBL" id="JBAMZK010000005">
    <property type="protein sequence ID" value="KAL0513348.1"/>
    <property type="molecule type" value="Genomic_DNA"/>
</dbReference>
<proteinExistence type="predicted"/>
<reference evidence="2 3" key="1">
    <citation type="submission" date="2024-02" db="EMBL/GenBank/DDBJ databases">
        <title>FIRST GENOME SEQUENCES OF Leishmania (Viannia) shawi, Leishmania (Viannia) lindenbergi AND Leishmania (Viannia) utingensis.</title>
        <authorList>
            <person name="Resadore F."/>
            <person name="Custodio M.G.F."/>
            <person name="Boite M.C."/>
            <person name="Cupolillo E."/>
            <person name="Ferreira G.E.M."/>
        </authorList>
    </citation>
    <scope>NUCLEOTIDE SEQUENCE [LARGE SCALE GENOMIC DNA]</scope>
    <source>
        <strain evidence="2 3">MHOM/BR/1966/M15733</strain>
    </source>
</reference>
<comment type="caution">
    <text evidence="2">The sequence shown here is derived from an EMBL/GenBank/DDBJ whole genome shotgun (WGS) entry which is preliminary data.</text>
</comment>
<organism evidence="2 3">
    <name type="scientific">Leishmania lindenbergi</name>
    <dbReference type="NCBI Taxonomy" id="651832"/>
    <lineage>
        <taxon>Eukaryota</taxon>
        <taxon>Discoba</taxon>
        <taxon>Euglenozoa</taxon>
        <taxon>Kinetoplastea</taxon>
        <taxon>Metakinetoplastina</taxon>
        <taxon>Trypanosomatida</taxon>
        <taxon>Trypanosomatidae</taxon>
        <taxon>Leishmaniinae</taxon>
        <taxon>Leishmania</taxon>
    </lineage>
</organism>
<sequence>MRRYLLQAAYRRLSGAAHGAAYDYGELSVPAVPNFLAEREKAQPHVAELGADGRGGVSVLPLARDARVVGAAAHVHGGEPGHEGASRLHREEGARVIFSSMDQERKGYISQDDDFLGWLSRRRPDSSALFGRRPFEYIDAILQFRSVDPEYNGVIDAHHLGTLCFGHRYAQTPEQAVQYLQLCDERHTGYVSLQQFLQTLKFIKTGRDGYAAAPLAAVATTAAASSSRSGPGSTQAMAVPLSPSSSADRTASLARTSPPRGR</sequence>
<evidence type="ECO:0000256" key="1">
    <source>
        <dbReference type="SAM" id="MobiDB-lite"/>
    </source>
</evidence>
<evidence type="ECO:0000313" key="3">
    <source>
        <dbReference type="Proteomes" id="UP001500131"/>
    </source>
</evidence>
<keyword evidence="3" id="KW-1185">Reference proteome</keyword>
<dbReference type="SUPFAM" id="SSF47473">
    <property type="entry name" value="EF-hand"/>
    <property type="match status" value="1"/>
</dbReference>
<name>A0AAW3AY42_9TRYP</name>
<dbReference type="Gene3D" id="1.10.238.10">
    <property type="entry name" value="EF-hand"/>
    <property type="match status" value="1"/>
</dbReference>
<evidence type="ECO:0008006" key="4">
    <source>
        <dbReference type="Google" id="ProtNLM"/>
    </source>
</evidence>
<dbReference type="AlphaFoldDB" id="A0AAW3AY42"/>
<dbReference type="Proteomes" id="UP001500131">
    <property type="component" value="Unassembled WGS sequence"/>
</dbReference>
<feature type="compositionally biased region" description="Polar residues" evidence="1">
    <location>
        <begin position="242"/>
        <end position="255"/>
    </location>
</feature>
<gene>
    <name evidence="2" type="ORF">Q4I31_000929</name>
</gene>